<dbReference type="Gene3D" id="3.10.450.10">
    <property type="match status" value="1"/>
</dbReference>
<dbReference type="EMBL" id="CABITT030000002">
    <property type="protein sequence ID" value="VVA93618.1"/>
    <property type="molecule type" value="Genomic_DNA"/>
</dbReference>
<organism evidence="1 2">
    <name type="scientific">Arabis nemorensis</name>
    <dbReference type="NCBI Taxonomy" id="586526"/>
    <lineage>
        <taxon>Eukaryota</taxon>
        <taxon>Viridiplantae</taxon>
        <taxon>Streptophyta</taxon>
        <taxon>Embryophyta</taxon>
        <taxon>Tracheophyta</taxon>
        <taxon>Spermatophyta</taxon>
        <taxon>Magnoliopsida</taxon>
        <taxon>eudicotyledons</taxon>
        <taxon>Gunneridae</taxon>
        <taxon>Pentapetalae</taxon>
        <taxon>rosids</taxon>
        <taxon>malvids</taxon>
        <taxon>Brassicales</taxon>
        <taxon>Brassicaceae</taxon>
        <taxon>Arabideae</taxon>
        <taxon>Arabis</taxon>
    </lineage>
</organism>
<evidence type="ECO:0000313" key="1">
    <source>
        <dbReference type="EMBL" id="VVA93618.1"/>
    </source>
</evidence>
<dbReference type="PANTHER" id="PTHR31228:SF36">
    <property type="entry name" value="CYSTATIN_MONELLIN SUPERFAMILY PROTEIN"/>
    <property type="match status" value="1"/>
</dbReference>
<reference evidence="1" key="1">
    <citation type="submission" date="2019-07" db="EMBL/GenBank/DDBJ databases">
        <authorList>
            <person name="Dittberner H."/>
        </authorList>
    </citation>
    <scope>NUCLEOTIDE SEQUENCE [LARGE SCALE GENOMIC DNA]</scope>
</reference>
<gene>
    <name evidence="1" type="ORF">ANE_LOCUS4063</name>
</gene>
<keyword evidence="2" id="KW-1185">Reference proteome</keyword>
<evidence type="ECO:0000313" key="2">
    <source>
        <dbReference type="Proteomes" id="UP000489600"/>
    </source>
</evidence>
<evidence type="ECO:0008006" key="3">
    <source>
        <dbReference type="Google" id="ProtNLM"/>
    </source>
</evidence>
<name>A0A565AW37_9BRAS</name>
<protein>
    <recommendedName>
        <fullName evidence="3">Cystatin domain-containing protein</fullName>
    </recommendedName>
</protein>
<proteinExistence type="predicted"/>
<dbReference type="InterPro" id="IPR006525">
    <property type="entry name" value="Cystatin-related_pln"/>
</dbReference>
<dbReference type="OrthoDB" id="1625419at2759"/>
<accession>A0A565AW37</accession>
<dbReference type="PANTHER" id="PTHR31228">
    <property type="entry name" value="CYSTATIN/MONELLIN SUPERFAMILY PROTEIN"/>
    <property type="match status" value="1"/>
</dbReference>
<dbReference type="NCBIfam" id="TIGR01638">
    <property type="entry name" value="Atha_cystat_rel"/>
    <property type="match status" value="1"/>
</dbReference>
<dbReference type="Proteomes" id="UP000489600">
    <property type="component" value="Unassembled WGS sequence"/>
</dbReference>
<sequence length="203" mass="24042">MGHDLPDWTLADEPAYLTYEDGFEPHEMYLPFIRRGEGKPPHLTSEDEERLINEQIRKSQGFDIEFEIFRCMFNYQPLNFDDNNQFFTGEETTRQLLERLTRESLEGFNKQKGTKYQFVKFLKGNFNEAMCPAIMFYITFQGKDPSDDEPKDFQAKICYFYHELPKYIYCELKPGKKVHSIETAEKEAAKKPRLTEELEQTNA</sequence>
<comment type="caution">
    <text evidence="1">The sequence shown here is derived from an EMBL/GenBank/DDBJ whole genome shotgun (WGS) entry which is preliminary data.</text>
</comment>
<dbReference type="AlphaFoldDB" id="A0A565AW37"/>